<dbReference type="Proteomes" id="UP000484842">
    <property type="component" value="Unassembled WGS sequence"/>
</dbReference>
<dbReference type="AlphaFoldDB" id="A0A7X1NWM7"/>
<dbReference type="SUPFAM" id="SSF81301">
    <property type="entry name" value="Nucleotidyltransferase"/>
    <property type="match status" value="1"/>
</dbReference>
<gene>
    <name evidence="1" type="ORF">F8S09_10855</name>
</gene>
<protein>
    <recommendedName>
        <fullName evidence="3">RelA/SpoT domain-containing protein</fullName>
    </recommendedName>
</protein>
<evidence type="ECO:0000313" key="1">
    <source>
        <dbReference type="EMBL" id="MPY67187.1"/>
    </source>
</evidence>
<keyword evidence="2" id="KW-1185">Reference proteome</keyword>
<organism evidence="1 2">
    <name type="scientific">Deinococcus terrestris</name>
    <dbReference type="NCBI Taxonomy" id="2651870"/>
    <lineage>
        <taxon>Bacteria</taxon>
        <taxon>Thermotogati</taxon>
        <taxon>Deinococcota</taxon>
        <taxon>Deinococci</taxon>
        <taxon>Deinococcales</taxon>
        <taxon>Deinococcaceae</taxon>
        <taxon>Deinococcus</taxon>
    </lineage>
</organism>
<comment type="caution">
    <text evidence="1">The sequence shown here is derived from an EMBL/GenBank/DDBJ whole genome shotgun (WGS) entry which is preliminary data.</text>
</comment>
<sequence>MTGPRRRPGRGGPDGAEGQALALGLSPATALRCADLAGRGWPDPADVEQPQRDFFALYAAARNRAPAFREAVRAFGARRGVQADTRPGDVKRLDRIVEKYSVSLEQPLDLLGGKVVVGSLRHLYEVAFTVPEHFEVVAYRDRVLRPQKSGYRDLQFVVALGGAGGPPHYAELKVLHTLFDQMDGFEHRLYEIRRGLEAKERDRLREPQAGQGWGEEPWGTNFGSPILSPVEQMVLEELGQSSRTLFERTWALVQAQEHPP</sequence>
<reference evidence="1 2" key="1">
    <citation type="submission" date="2019-10" db="EMBL/GenBank/DDBJ databases">
        <title>Deinococcus sp. isolated from soil.</title>
        <authorList>
            <person name="Li Y."/>
            <person name="Wang J."/>
        </authorList>
    </citation>
    <scope>NUCLEOTIDE SEQUENCE [LARGE SCALE GENOMIC DNA]</scope>
    <source>
        <strain evidence="1 2">SDU3-2</strain>
    </source>
</reference>
<evidence type="ECO:0008006" key="3">
    <source>
        <dbReference type="Google" id="ProtNLM"/>
    </source>
</evidence>
<evidence type="ECO:0000313" key="2">
    <source>
        <dbReference type="Proteomes" id="UP000484842"/>
    </source>
</evidence>
<proteinExistence type="predicted"/>
<dbReference type="EMBL" id="WBSL01000004">
    <property type="protein sequence ID" value="MPY67187.1"/>
    <property type="molecule type" value="Genomic_DNA"/>
</dbReference>
<name>A0A7X1NWM7_9DEIO</name>
<accession>A0A7X1NWM7</accession>
<dbReference type="Gene3D" id="3.30.460.10">
    <property type="entry name" value="Beta Polymerase, domain 2"/>
    <property type="match status" value="1"/>
</dbReference>
<dbReference type="InterPro" id="IPR043519">
    <property type="entry name" value="NT_sf"/>
</dbReference>
<dbReference type="RefSeq" id="WP_152871493.1">
    <property type="nucleotide sequence ID" value="NZ_WBSL01000004.1"/>
</dbReference>